<dbReference type="AlphaFoldDB" id="A0A2H1WK82"/>
<protein>
    <submittedName>
        <fullName evidence="1">SFRICE_038175</fullName>
    </submittedName>
</protein>
<organism evidence="1">
    <name type="scientific">Spodoptera frugiperda</name>
    <name type="common">Fall armyworm</name>
    <dbReference type="NCBI Taxonomy" id="7108"/>
    <lineage>
        <taxon>Eukaryota</taxon>
        <taxon>Metazoa</taxon>
        <taxon>Ecdysozoa</taxon>
        <taxon>Arthropoda</taxon>
        <taxon>Hexapoda</taxon>
        <taxon>Insecta</taxon>
        <taxon>Pterygota</taxon>
        <taxon>Neoptera</taxon>
        <taxon>Endopterygota</taxon>
        <taxon>Lepidoptera</taxon>
        <taxon>Glossata</taxon>
        <taxon>Ditrysia</taxon>
        <taxon>Noctuoidea</taxon>
        <taxon>Noctuidae</taxon>
        <taxon>Amphipyrinae</taxon>
        <taxon>Spodoptera</taxon>
    </lineage>
</organism>
<name>A0A2H1WK82_SPOFR</name>
<dbReference type="EMBL" id="ODYU01009151">
    <property type="protein sequence ID" value="SOQ53376.1"/>
    <property type="molecule type" value="Genomic_DNA"/>
</dbReference>
<sequence>MSLISVERTRCRTLGFSPVSWVRLQTCNFTYTRHPDPKQQFVDHTKHCSVRESNQHVALQLVAQSPHKPFSQNLWKKMRRRGIVMPIAFPRATE</sequence>
<accession>A0A2H1WK82</accession>
<evidence type="ECO:0000313" key="1">
    <source>
        <dbReference type="EMBL" id="SOQ53376.1"/>
    </source>
</evidence>
<reference evidence="1" key="1">
    <citation type="submission" date="2016-07" db="EMBL/GenBank/DDBJ databases">
        <authorList>
            <person name="Bretaudeau A."/>
        </authorList>
    </citation>
    <scope>NUCLEOTIDE SEQUENCE</scope>
    <source>
        <strain evidence="1">Rice</strain>
        <tissue evidence="1">Whole body</tissue>
    </source>
</reference>
<gene>
    <name evidence="1" type="ORF">SFRICE_038175</name>
</gene>
<proteinExistence type="predicted"/>